<evidence type="ECO:0000313" key="2">
    <source>
        <dbReference type="EMBL" id="KAJ4398104.1"/>
    </source>
</evidence>
<dbReference type="AlphaFoldDB" id="A0A9W8Z5L2"/>
<gene>
    <name evidence="2" type="ORF">N0V91_010452</name>
</gene>
<name>A0A9W8Z5L2_9PLEO</name>
<keyword evidence="3" id="KW-1185">Reference proteome</keyword>
<accession>A0A9W8Z5L2</accession>
<dbReference type="OrthoDB" id="3783520at2759"/>
<proteinExistence type="predicted"/>
<keyword evidence="1" id="KW-0175">Coiled coil</keyword>
<dbReference type="EMBL" id="JAPEVA010000139">
    <property type="protein sequence ID" value="KAJ4398104.1"/>
    <property type="molecule type" value="Genomic_DNA"/>
</dbReference>
<organism evidence="2 3">
    <name type="scientific">Didymella pomorum</name>
    <dbReference type="NCBI Taxonomy" id="749634"/>
    <lineage>
        <taxon>Eukaryota</taxon>
        <taxon>Fungi</taxon>
        <taxon>Dikarya</taxon>
        <taxon>Ascomycota</taxon>
        <taxon>Pezizomycotina</taxon>
        <taxon>Dothideomycetes</taxon>
        <taxon>Pleosporomycetidae</taxon>
        <taxon>Pleosporales</taxon>
        <taxon>Pleosporineae</taxon>
        <taxon>Didymellaceae</taxon>
        <taxon>Didymella</taxon>
    </lineage>
</organism>
<evidence type="ECO:0000256" key="1">
    <source>
        <dbReference type="SAM" id="Coils"/>
    </source>
</evidence>
<protein>
    <submittedName>
        <fullName evidence="2">Uncharacterized protein</fullName>
    </submittedName>
</protein>
<dbReference type="Proteomes" id="UP001140510">
    <property type="component" value="Unassembled WGS sequence"/>
</dbReference>
<feature type="coiled-coil region" evidence="1">
    <location>
        <begin position="120"/>
        <end position="147"/>
    </location>
</feature>
<sequence length="209" mass="23967">MPADPQTCSPCVVCAKLKDQSQRYTKPVVSLTIACWEHDGALVEEELIVPETPPRSSAKTSHSPKSQLQINKPSYLADLIKSWWSMEFILQTDRHAAEQRANRLKRRTAGSRPSRSTLALSELVNEMEMDEAELEKLRRDEEAVELRLTDAVATEVGYLYLVGELGLQERWRDDFEASNLDLVQTQTENGVYVEHVEDEHVEIEQEREW</sequence>
<reference evidence="2" key="1">
    <citation type="submission" date="2022-10" db="EMBL/GenBank/DDBJ databases">
        <title>Tapping the CABI collections for fungal endophytes: first genome assemblies for Collariella, Neodidymelliopsis, Ascochyta clinopodiicola, Didymella pomorum, Didymosphaeria variabile, Neocosmospora piperis and Neocucurbitaria cava.</title>
        <authorList>
            <person name="Hill R."/>
        </authorList>
    </citation>
    <scope>NUCLEOTIDE SEQUENCE</scope>
    <source>
        <strain evidence="2">IMI 355091</strain>
    </source>
</reference>
<evidence type="ECO:0000313" key="3">
    <source>
        <dbReference type="Proteomes" id="UP001140510"/>
    </source>
</evidence>
<comment type="caution">
    <text evidence="2">The sequence shown here is derived from an EMBL/GenBank/DDBJ whole genome shotgun (WGS) entry which is preliminary data.</text>
</comment>